<accession>A0AAP0SIT6</accession>
<evidence type="ECO:0000313" key="2">
    <source>
        <dbReference type="Proteomes" id="UP000027121"/>
    </source>
</evidence>
<sequence>MSSLYPLTKQMMELAAMADTDDEGLKQAIQDTMDGIEGEFGDKADNIVMLRRNIDGEVLAIESEIERLTELKRIKENAVSKIGDYLRQNMEAANIKSIKRPLFTITLAAAPEKVIVDKPDDLPDDLVRVKVTQDPDKKAIAAKLKADREHNEAVRKRMAAGEDCEHELIPDPAWAHLERGESSIRIK</sequence>
<proteinExistence type="predicted"/>
<dbReference type="Pfam" id="PF05565">
    <property type="entry name" value="Sipho_Gp157"/>
    <property type="match status" value="1"/>
</dbReference>
<keyword evidence="2" id="KW-1185">Reference proteome</keyword>
<evidence type="ECO:0000313" key="1">
    <source>
        <dbReference type="EMBL" id="KDN98944.1"/>
    </source>
</evidence>
<dbReference type="GeneID" id="98283243"/>
<name>A0AAP0SIT6_9PSED</name>
<dbReference type="InterPro" id="IPR008840">
    <property type="entry name" value="Sipho_Gp157"/>
</dbReference>
<dbReference type="AlphaFoldDB" id="A0AAP0SIT6"/>
<organism evidence="1 2">
    <name type="scientific">Pseudomonas donghuensis</name>
    <dbReference type="NCBI Taxonomy" id="1163398"/>
    <lineage>
        <taxon>Bacteria</taxon>
        <taxon>Pseudomonadati</taxon>
        <taxon>Pseudomonadota</taxon>
        <taxon>Gammaproteobacteria</taxon>
        <taxon>Pseudomonadales</taxon>
        <taxon>Pseudomonadaceae</taxon>
        <taxon>Pseudomonas</taxon>
    </lineage>
</organism>
<dbReference type="EMBL" id="CP071706">
    <property type="protein sequence ID" value="KDN98944.1"/>
    <property type="molecule type" value="Genomic_DNA"/>
</dbReference>
<protein>
    <submittedName>
        <fullName evidence="1">Siphovirus Gp157 family protein</fullName>
    </submittedName>
</protein>
<dbReference type="Proteomes" id="UP000027121">
    <property type="component" value="Chromosome"/>
</dbReference>
<reference evidence="1 2" key="1">
    <citation type="journal article" date="2014" name="Genome Announc.">
        <title>Genome Sequence of Pseudomonas sp. Strain P482, a Tomato Rhizosphere Isolate with Broad-Spectrum Antimicrobial Activity.</title>
        <authorList>
            <person name="Krzyzanowska D.M."/>
            <person name="Ossowicki A."/>
            <person name="Jafra S."/>
        </authorList>
    </citation>
    <scope>NUCLEOTIDE SEQUENCE [LARGE SCALE GENOMIC DNA]</scope>
    <source>
        <strain evidence="1 2">P482</strain>
    </source>
</reference>
<gene>
    <name evidence="1" type="ORF">BV82_3104</name>
</gene>
<dbReference type="RefSeq" id="WP_036995786.1">
    <property type="nucleotide sequence ID" value="NZ_CP071706.1"/>
</dbReference>
<reference evidence="1 2" key="2">
    <citation type="journal article" date="2016" name="Front. Microbiol.">
        <title>When Genome-Based Approach Meets the 'Old but Good': Revealing Genes Involved in the Antibacterial Activity of Pseudomonas sp. P482 against Soft Rot Pathogens.</title>
        <authorList>
            <person name="Krzyzanowska D.M."/>
            <person name="Ossowicki A."/>
            <person name="Rajewska M."/>
            <person name="Maciag T."/>
            <person name="Jablonska M."/>
            <person name="Obuchowski M."/>
            <person name="Heeb S."/>
            <person name="Jafra S."/>
        </authorList>
    </citation>
    <scope>NUCLEOTIDE SEQUENCE [LARGE SCALE GENOMIC DNA]</scope>
    <source>
        <strain evidence="1 2">P482</strain>
    </source>
</reference>
<dbReference type="KEGG" id="pdw:BV82_3104"/>